<evidence type="ECO:0000313" key="2">
    <source>
        <dbReference type="EMBL" id="SHE48884.1"/>
    </source>
</evidence>
<proteinExistence type="predicted"/>
<organism evidence="2 3">
    <name type="scientific">Caldanaerobius fijiensis DSM 17918</name>
    <dbReference type="NCBI Taxonomy" id="1121256"/>
    <lineage>
        <taxon>Bacteria</taxon>
        <taxon>Bacillati</taxon>
        <taxon>Bacillota</taxon>
        <taxon>Clostridia</taxon>
        <taxon>Thermoanaerobacterales</taxon>
        <taxon>Thermoanaerobacteraceae</taxon>
        <taxon>Caldanaerobius</taxon>
    </lineage>
</organism>
<dbReference type="Proteomes" id="UP000184088">
    <property type="component" value="Unassembled WGS sequence"/>
</dbReference>
<dbReference type="EMBL" id="FQVH01000002">
    <property type="protein sequence ID" value="SHE48884.1"/>
    <property type="molecule type" value="Genomic_DNA"/>
</dbReference>
<protein>
    <recommendedName>
        <fullName evidence="4">BofC C-terminal domain-containing protein</fullName>
    </recommendedName>
</protein>
<evidence type="ECO:0000313" key="3">
    <source>
        <dbReference type="Proteomes" id="UP000184088"/>
    </source>
</evidence>
<dbReference type="AlphaFoldDB" id="A0A1M4TWY1"/>
<keyword evidence="1" id="KW-0472">Membrane</keyword>
<accession>A0A1M4TWY1</accession>
<sequence>MRKRLFSGPLVIVYILFLLLGFGYGYYINMSNSRSRNIAEKKPDRQVMMQTTVYPKTQIVFKTKYMACGHIITTERDANIDEVGMNEGQVKNKFANWQLQRFDNKIVILYRTAEGYCPNHFIIKIDSNGYVGVFKNDADKGLEEIQKTDIFYGSLNEQQQRRLKDNIVVDTEDEVTRVLSDLST</sequence>
<keyword evidence="3" id="KW-1185">Reference proteome</keyword>
<evidence type="ECO:0008006" key="4">
    <source>
        <dbReference type="Google" id="ProtNLM"/>
    </source>
</evidence>
<reference evidence="2 3" key="1">
    <citation type="submission" date="2016-11" db="EMBL/GenBank/DDBJ databases">
        <authorList>
            <person name="Jaros S."/>
            <person name="Januszkiewicz K."/>
            <person name="Wedrychowicz H."/>
        </authorList>
    </citation>
    <scope>NUCLEOTIDE SEQUENCE [LARGE SCALE GENOMIC DNA]</scope>
    <source>
        <strain evidence="2 3">DSM 17918</strain>
    </source>
</reference>
<gene>
    <name evidence="2" type="ORF">SAMN02746089_00316</name>
</gene>
<dbReference type="RefSeq" id="WP_073341341.1">
    <property type="nucleotide sequence ID" value="NZ_FQVH01000002.1"/>
</dbReference>
<dbReference type="STRING" id="1121256.SAMN02746089_00316"/>
<name>A0A1M4TWY1_9THEO</name>
<keyword evidence="1" id="KW-0812">Transmembrane</keyword>
<feature type="transmembrane region" description="Helical" evidence="1">
    <location>
        <begin position="6"/>
        <end position="27"/>
    </location>
</feature>
<evidence type="ECO:0000256" key="1">
    <source>
        <dbReference type="SAM" id="Phobius"/>
    </source>
</evidence>
<dbReference type="OrthoDB" id="2082016at2"/>
<keyword evidence="1" id="KW-1133">Transmembrane helix</keyword>